<evidence type="ECO:0000259" key="8">
    <source>
        <dbReference type="Pfam" id="PF14683"/>
    </source>
</evidence>
<dbReference type="GO" id="GO:0030246">
    <property type="term" value="F:carbohydrate binding"/>
    <property type="evidence" value="ECO:0007669"/>
    <property type="project" value="InterPro"/>
</dbReference>
<dbReference type="InterPro" id="IPR051850">
    <property type="entry name" value="Polysacch_Lyase_4"/>
</dbReference>
<dbReference type="Gene3D" id="2.60.40.1120">
    <property type="entry name" value="Carboxypeptidase-like, regulatory domain"/>
    <property type="match status" value="1"/>
</dbReference>
<comment type="caution">
    <text evidence="10">The sequence shown here is derived from an EMBL/GenBank/DDBJ whole genome shotgun (WGS) entry which is preliminary data.</text>
</comment>
<dbReference type="GO" id="GO:0005975">
    <property type="term" value="P:carbohydrate metabolic process"/>
    <property type="evidence" value="ECO:0007669"/>
    <property type="project" value="InterPro"/>
</dbReference>
<protein>
    <recommendedName>
        <fullName evidence="4">rhamnogalacturonan endolyase</fullName>
        <ecNumber evidence="4">4.2.2.23</ecNumber>
    </recommendedName>
</protein>
<organism evidence="10 11">
    <name type="scientific">Genlisea aurea</name>
    <dbReference type="NCBI Taxonomy" id="192259"/>
    <lineage>
        <taxon>Eukaryota</taxon>
        <taxon>Viridiplantae</taxon>
        <taxon>Streptophyta</taxon>
        <taxon>Embryophyta</taxon>
        <taxon>Tracheophyta</taxon>
        <taxon>Spermatophyta</taxon>
        <taxon>Magnoliopsida</taxon>
        <taxon>eudicotyledons</taxon>
        <taxon>Gunneridae</taxon>
        <taxon>Pentapetalae</taxon>
        <taxon>asterids</taxon>
        <taxon>lamiids</taxon>
        <taxon>Lamiales</taxon>
        <taxon>Lentibulariaceae</taxon>
        <taxon>Genlisea</taxon>
    </lineage>
</organism>
<dbReference type="SUPFAM" id="SSF74650">
    <property type="entry name" value="Galactose mutarotase-like"/>
    <property type="match status" value="1"/>
</dbReference>
<dbReference type="Proteomes" id="UP000015453">
    <property type="component" value="Unassembled WGS sequence"/>
</dbReference>
<keyword evidence="6" id="KW-0732">Signal</keyword>
<dbReference type="GO" id="GO:0005576">
    <property type="term" value="C:extracellular region"/>
    <property type="evidence" value="ECO:0007669"/>
    <property type="project" value="UniProtKB-SubCell"/>
</dbReference>
<evidence type="ECO:0000256" key="2">
    <source>
        <dbReference type="ARBA" id="ARBA00004613"/>
    </source>
</evidence>
<comment type="catalytic activity">
    <reaction evidence="1">
        <text>Endotype eliminative cleavage of L-alpha-rhamnopyranosyl-(1-&gt;4)-alpha-D-galactopyranosyluronic acid bonds of rhamnogalacturonan I domains in ramified hairy regions of pectin leaving L-rhamnopyranose at the reducing end and 4-deoxy-4,5-unsaturated D-galactopyranosyluronic acid at the non-reducing end.</text>
        <dbReference type="EC" id="4.2.2.23"/>
    </reaction>
</comment>
<proteinExistence type="inferred from homology"/>
<dbReference type="Pfam" id="PF14686">
    <property type="entry name" value="fn3_3"/>
    <property type="match status" value="1"/>
</dbReference>
<keyword evidence="11" id="KW-1185">Reference proteome</keyword>
<dbReference type="GO" id="GO:0102210">
    <property type="term" value="F:rhamnogalacturonan endolyase activity"/>
    <property type="evidence" value="ECO:0007669"/>
    <property type="project" value="UniProtKB-EC"/>
</dbReference>
<sequence length="514" mass="57555">AIFEHLQGWPAVNVGEARIALKLEQSLFKYMAVSDSLQRTMPSQIDLNKGQPLAYREATLLSNPRNAELKGEVDDKYMYSMDNRDSHVHGWISSKSGTGFWVITPSDEFRAGGPVKPELTSHAPGTSLAAFFSSHYAGPDFGVKLKDGEAWKKVFGPVLVYLNSDDSAGGGGGGGKALWEDAKRQMNEETRKWPYDFPSSPDFPRRHERGSVTGRFLISDWFVDSNDFPAKGANVGLASPGKMGSWQSESKGYQFWAVADEQGNFTITGIRPGTYSLHAWVPGFPGDYKYQRDIVISSGKHEILGDLIYSPPRNGPTLWEIGYPDRSAAEFFVPDPDPALANKLFLNRREHKYRQYGLWDRYTDYFPTRDLIYTVGASDYAKDWWYAHLNRRIDRGNGTAEYAAATWTVEFDLNEVDVAGLYILRIALASTNSANLQVWVNNPNAAEASPFMTGRTGRGNAIARHGIHGQYLFYSMEIAGSQLRKGRNAIYFKQTIVLNPFNGILYDYIRLEGP</sequence>
<comment type="similarity">
    <text evidence="3">Belongs to the polysaccharide lyase 4 family.</text>
</comment>
<evidence type="ECO:0000259" key="9">
    <source>
        <dbReference type="Pfam" id="PF14686"/>
    </source>
</evidence>
<dbReference type="InterPro" id="IPR010325">
    <property type="entry name" value="Rhamnogal_lyase"/>
</dbReference>
<name>S8CK69_9LAMI</name>
<accession>S8CK69</accession>
<keyword evidence="5" id="KW-0964">Secreted</keyword>
<keyword evidence="7" id="KW-0456">Lyase</keyword>
<dbReference type="EMBL" id="AUSU01003043">
    <property type="protein sequence ID" value="EPS67579.1"/>
    <property type="molecule type" value="Genomic_DNA"/>
</dbReference>
<evidence type="ECO:0000256" key="1">
    <source>
        <dbReference type="ARBA" id="ARBA00001324"/>
    </source>
</evidence>
<evidence type="ECO:0000256" key="6">
    <source>
        <dbReference type="ARBA" id="ARBA00022729"/>
    </source>
</evidence>
<dbReference type="SUPFAM" id="SSF49785">
    <property type="entry name" value="Galactose-binding domain-like"/>
    <property type="match status" value="1"/>
</dbReference>
<dbReference type="InterPro" id="IPR011013">
    <property type="entry name" value="Gal_mutarotase_sf_dom"/>
</dbReference>
<dbReference type="CDD" id="cd10316">
    <property type="entry name" value="RGL4_M"/>
    <property type="match status" value="1"/>
</dbReference>
<evidence type="ECO:0000256" key="3">
    <source>
        <dbReference type="ARBA" id="ARBA00010418"/>
    </source>
</evidence>
<comment type="subcellular location">
    <subcellularLocation>
        <location evidence="2">Secreted</location>
    </subcellularLocation>
</comment>
<dbReference type="InterPro" id="IPR013784">
    <property type="entry name" value="Carb-bd-like_fold"/>
</dbReference>
<feature type="domain" description="Rhamnogalacturonan lyase" evidence="8">
    <location>
        <begin position="317"/>
        <end position="511"/>
    </location>
</feature>
<gene>
    <name evidence="10" type="ORF">M569_07195</name>
</gene>
<dbReference type="CDD" id="cd10320">
    <property type="entry name" value="RGL4_N"/>
    <property type="match status" value="1"/>
</dbReference>
<dbReference type="SUPFAM" id="SSF49452">
    <property type="entry name" value="Starch-binding domain-like"/>
    <property type="match status" value="1"/>
</dbReference>
<reference evidence="10 11" key="1">
    <citation type="journal article" date="2013" name="BMC Genomics">
        <title>The miniature genome of a carnivorous plant Genlisea aurea contains a low number of genes and short non-coding sequences.</title>
        <authorList>
            <person name="Leushkin E.V."/>
            <person name="Sutormin R.A."/>
            <person name="Nabieva E.R."/>
            <person name="Penin A.A."/>
            <person name="Kondrashov A.S."/>
            <person name="Logacheva M.D."/>
        </authorList>
    </citation>
    <scope>NUCLEOTIDE SEQUENCE [LARGE SCALE GENOMIC DNA]</scope>
</reference>
<dbReference type="OrthoDB" id="2130367at2759"/>
<dbReference type="Gene3D" id="2.70.98.10">
    <property type="match status" value="1"/>
</dbReference>
<dbReference type="Pfam" id="PF14683">
    <property type="entry name" value="CBM-like"/>
    <property type="match status" value="1"/>
</dbReference>
<evidence type="ECO:0000313" key="10">
    <source>
        <dbReference type="EMBL" id="EPS67579.1"/>
    </source>
</evidence>
<dbReference type="Pfam" id="PF06045">
    <property type="entry name" value="Rhamnogal_lyase"/>
    <property type="match status" value="1"/>
</dbReference>
<dbReference type="InterPro" id="IPR008979">
    <property type="entry name" value="Galactose-bd-like_sf"/>
</dbReference>
<dbReference type="Gene3D" id="2.60.120.260">
    <property type="entry name" value="Galactose-binding domain-like"/>
    <property type="match status" value="1"/>
</dbReference>
<evidence type="ECO:0000256" key="5">
    <source>
        <dbReference type="ARBA" id="ARBA00022525"/>
    </source>
</evidence>
<dbReference type="PANTHER" id="PTHR32018:SF18">
    <property type="entry name" value="RHAMNOGALACTURONAN ENDOLYASE"/>
    <property type="match status" value="1"/>
</dbReference>
<dbReference type="InterPro" id="IPR014718">
    <property type="entry name" value="GH-type_carb-bd"/>
</dbReference>
<dbReference type="InterPro" id="IPR029413">
    <property type="entry name" value="RG-lyase_II"/>
</dbReference>
<evidence type="ECO:0000256" key="7">
    <source>
        <dbReference type="ARBA" id="ARBA00023239"/>
    </source>
</evidence>
<feature type="non-terminal residue" evidence="10">
    <location>
        <position position="514"/>
    </location>
</feature>
<dbReference type="CDD" id="cd10317">
    <property type="entry name" value="RGL4_C"/>
    <property type="match status" value="1"/>
</dbReference>
<dbReference type="PANTHER" id="PTHR32018">
    <property type="entry name" value="RHAMNOGALACTURONATE LYASE FAMILY PROTEIN"/>
    <property type="match status" value="1"/>
</dbReference>
<dbReference type="AlphaFoldDB" id="S8CK69"/>
<feature type="domain" description="Rhamnogalacturonan lyase" evidence="9">
    <location>
        <begin position="231"/>
        <end position="301"/>
    </location>
</feature>
<dbReference type="InterPro" id="IPR029411">
    <property type="entry name" value="RG-lyase_III"/>
</dbReference>
<feature type="non-terminal residue" evidence="10">
    <location>
        <position position="1"/>
    </location>
</feature>
<dbReference type="EC" id="4.2.2.23" evidence="4"/>
<evidence type="ECO:0000256" key="4">
    <source>
        <dbReference type="ARBA" id="ARBA00012437"/>
    </source>
</evidence>
<evidence type="ECO:0000313" key="11">
    <source>
        <dbReference type="Proteomes" id="UP000015453"/>
    </source>
</evidence>